<dbReference type="STRING" id="112904.BH747_04040"/>
<name>A0A1V8YF37_9ENTE</name>
<sequence length="180" mass="21102">MNKLKKLNDLQFIISTVNEALTKEANNAAIFCSLAIPDLCGQIEYPKIKLVNERYSKWYDEYIYKYENIITEEDKINQIDGDVIHLLRCKLFHETSQYHKELKKKIKRKYAQRSGVKAKNVNLKLNLDSETDKIQVTSNSWAPNEVTVSIQMNQVLLARKLVQTAQGFRNEKMKKYRSQQ</sequence>
<accession>A0A1V8YF37</accession>
<proteinExistence type="predicted"/>
<evidence type="ECO:0000313" key="2">
    <source>
        <dbReference type="Proteomes" id="UP000192477"/>
    </source>
</evidence>
<dbReference type="RefSeq" id="WP_081182820.1">
    <property type="nucleotide sequence ID" value="NZ_MJEA01000002.1"/>
</dbReference>
<dbReference type="EMBL" id="MJEA01000002">
    <property type="protein sequence ID" value="OQO71168.1"/>
    <property type="molecule type" value="Genomic_DNA"/>
</dbReference>
<evidence type="ECO:0000313" key="1">
    <source>
        <dbReference type="EMBL" id="OQO71168.1"/>
    </source>
</evidence>
<reference evidence="1 2" key="1">
    <citation type="journal article" date="2017" name="BMC Microbiol.">
        <title>Comparative genomics of Enterococcus spp. isolated from bovine feces.</title>
        <authorList>
            <person name="Beukers A.G."/>
            <person name="Zaheer R."/>
            <person name="Goji N."/>
            <person name="Amoako K.K."/>
            <person name="Chaves A.V."/>
            <person name="Ward M.P."/>
            <person name="McAllister T.A."/>
        </authorList>
    </citation>
    <scope>NUCLEOTIDE SEQUENCE [LARGE SCALE GENOMIC DNA]</scope>
    <source>
        <strain evidence="1 2">F1129D 143</strain>
    </source>
</reference>
<dbReference type="OrthoDB" id="5150111at2"/>
<dbReference type="AlphaFoldDB" id="A0A1V8YF37"/>
<dbReference type="Proteomes" id="UP000192477">
    <property type="component" value="Unassembled WGS sequence"/>
</dbReference>
<comment type="caution">
    <text evidence="1">The sequence shown here is derived from an EMBL/GenBank/DDBJ whole genome shotgun (WGS) entry which is preliminary data.</text>
</comment>
<gene>
    <name evidence="1" type="ORF">BH747_04040</name>
</gene>
<protein>
    <submittedName>
        <fullName evidence="1">Uncharacterized protein</fullName>
    </submittedName>
</protein>
<organism evidence="1 2">
    <name type="scientific">Enterococcus villorum</name>
    <dbReference type="NCBI Taxonomy" id="112904"/>
    <lineage>
        <taxon>Bacteria</taxon>
        <taxon>Bacillati</taxon>
        <taxon>Bacillota</taxon>
        <taxon>Bacilli</taxon>
        <taxon>Lactobacillales</taxon>
        <taxon>Enterococcaceae</taxon>
        <taxon>Enterococcus</taxon>
    </lineage>
</organism>